<dbReference type="RefSeq" id="XP_066650052.1">
    <property type="nucleotide sequence ID" value="XM_066797854.1"/>
</dbReference>
<feature type="transmembrane region" description="Helical" evidence="2">
    <location>
        <begin position="295"/>
        <end position="320"/>
    </location>
</feature>
<dbReference type="Pfam" id="PF20246">
    <property type="entry name" value="DUF6601"/>
    <property type="match status" value="1"/>
</dbReference>
<feature type="transmembrane region" description="Helical" evidence="2">
    <location>
        <begin position="238"/>
        <end position="263"/>
    </location>
</feature>
<organism evidence="3 4">
    <name type="scientific">Phyllosticta citribraziliensis</name>
    <dbReference type="NCBI Taxonomy" id="989973"/>
    <lineage>
        <taxon>Eukaryota</taxon>
        <taxon>Fungi</taxon>
        <taxon>Dikarya</taxon>
        <taxon>Ascomycota</taxon>
        <taxon>Pezizomycotina</taxon>
        <taxon>Dothideomycetes</taxon>
        <taxon>Dothideomycetes incertae sedis</taxon>
        <taxon>Botryosphaeriales</taxon>
        <taxon>Phyllostictaceae</taxon>
        <taxon>Phyllosticta</taxon>
    </lineage>
</organism>
<dbReference type="InterPro" id="IPR046536">
    <property type="entry name" value="DUF6601"/>
</dbReference>
<evidence type="ECO:0000256" key="2">
    <source>
        <dbReference type="SAM" id="Phobius"/>
    </source>
</evidence>
<sequence>MSQDINTTTSSSATTSLPFPRQDQLTPDLDVLLTTAPDSWKDVRLPSQPRIRLAPAPALWAYLEAEFVAAPLEQLAPHLWLMSTQSSANISPLHRQRVKRRDIVLTEDPRLHLVWHDERIFVKPLPPYLLSAAFWEKVLVAPGPQQQQRITRAALGFLRTYTHLIQHPSDLTIAHSHALLPSTITYTSFSDFAAHLSRIPDSAVSPRYAYGELRLSRLNVYAKLFLRRWYYFRLWPQYGTYFAQFYAPVLFVFGVLSVALGAMQVETAAEGLFAGGDDDSGNAALWVAFWHLCRWFSVASLALVALIAVVLLVLLLWRLWAEWSFALRERWRKRGERRTGRRRGLWDGEDGDGDEDDAFVKGVV</sequence>
<evidence type="ECO:0000313" key="4">
    <source>
        <dbReference type="Proteomes" id="UP001360953"/>
    </source>
</evidence>
<accession>A0ABR1L2Y3</accession>
<dbReference type="EMBL" id="JBBPEH010000016">
    <property type="protein sequence ID" value="KAK7529602.1"/>
    <property type="molecule type" value="Genomic_DNA"/>
</dbReference>
<keyword evidence="4" id="KW-1185">Reference proteome</keyword>
<name>A0ABR1L2Y3_9PEZI</name>
<dbReference type="PANTHER" id="PTHR34414">
    <property type="entry name" value="HET DOMAIN-CONTAINING PROTEIN-RELATED"/>
    <property type="match status" value="1"/>
</dbReference>
<evidence type="ECO:0000256" key="1">
    <source>
        <dbReference type="SAM" id="MobiDB-lite"/>
    </source>
</evidence>
<protein>
    <submittedName>
        <fullName evidence="3">Uncharacterized protein</fullName>
    </submittedName>
</protein>
<keyword evidence="2" id="KW-1133">Transmembrane helix</keyword>
<dbReference type="PANTHER" id="PTHR34414:SF1">
    <property type="entry name" value="SUBTILISIN-LIKE SERINE PROTEASE"/>
    <property type="match status" value="1"/>
</dbReference>
<gene>
    <name evidence="3" type="ORF">J3D65DRAFT_598237</name>
</gene>
<dbReference type="GeneID" id="92030760"/>
<keyword evidence="2" id="KW-0472">Membrane</keyword>
<comment type="caution">
    <text evidence="3">The sequence shown here is derived from an EMBL/GenBank/DDBJ whole genome shotgun (WGS) entry which is preliminary data.</text>
</comment>
<keyword evidence="2" id="KW-0812">Transmembrane</keyword>
<reference evidence="3 4" key="1">
    <citation type="submission" date="2024-04" db="EMBL/GenBank/DDBJ databases">
        <title>Phyllosticta paracitricarpa is synonymous to the EU quarantine fungus P. citricarpa based on phylogenomic analyses.</title>
        <authorList>
            <consortium name="Lawrence Berkeley National Laboratory"/>
            <person name="Van ingen-buijs V.A."/>
            <person name="Van westerhoven A.C."/>
            <person name="Haridas S."/>
            <person name="Skiadas P."/>
            <person name="Martin F."/>
            <person name="Groenewald J.Z."/>
            <person name="Crous P.W."/>
            <person name="Seidl M.F."/>
        </authorList>
    </citation>
    <scope>NUCLEOTIDE SEQUENCE [LARGE SCALE GENOMIC DNA]</scope>
    <source>
        <strain evidence="3 4">CPC 17464</strain>
    </source>
</reference>
<feature type="compositionally biased region" description="Low complexity" evidence="1">
    <location>
        <begin position="7"/>
        <end position="16"/>
    </location>
</feature>
<evidence type="ECO:0000313" key="3">
    <source>
        <dbReference type="EMBL" id="KAK7529602.1"/>
    </source>
</evidence>
<proteinExistence type="predicted"/>
<dbReference type="Proteomes" id="UP001360953">
    <property type="component" value="Unassembled WGS sequence"/>
</dbReference>
<feature type="region of interest" description="Disordered" evidence="1">
    <location>
        <begin position="1"/>
        <end position="22"/>
    </location>
</feature>